<dbReference type="OMA" id="TFPANFR"/>
<name>A0A8I6Y6Z5_HORVV</name>
<dbReference type="Pfam" id="PF02458">
    <property type="entry name" value="Transferase"/>
    <property type="match status" value="1"/>
</dbReference>
<gene>
    <name evidence="4" type="primary">LOC123401571</name>
</gene>
<reference evidence="4" key="3">
    <citation type="submission" date="2022-01" db="UniProtKB">
        <authorList>
            <consortium name="EnsemblPlants"/>
        </authorList>
    </citation>
    <scope>IDENTIFICATION</scope>
    <source>
        <strain evidence="4">subsp. vulgare</strain>
    </source>
</reference>
<dbReference type="AlphaFoldDB" id="A0A8I6Y6Z5"/>
<dbReference type="GO" id="GO:0016747">
    <property type="term" value="F:acyltransferase activity, transferring groups other than amino-acyl groups"/>
    <property type="evidence" value="ECO:0000318"/>
    <property type="project" value="GO_Central"/>
</dbReference>
<keyword evidence="2" id="KW-0808">Transferase</keyword>
<dbReference type="InterPro" id="IPR050317">
    <property type="entry name" value="Plant_Fungal_Acyltransferase"/>
</dbReference>
<dbReference type="Gramene" id="HORVU.MOREX.r2.6HG0514400.1">
    <property type="protein sequence ID" value="HORVU.MOREX.r2.6HG0514400.1.CDS.1"/>
    <property type="gene ID" value="HORVU.MOREX.r2.6HG0514400"/>
</dbReference>
<proteinExistence type="inferred from homology"/>
<dbReference type="Gramene" id="HORVU.MOREX.r3.6HG0620130.1">
    <property type="protein sequence ID" value="HORVU.MOREX.r3.6HG0620130.1.CDS1"/>
    <property type="gene ID" value="HORVU.MOREX.r3.6HG0620130"/>
</dbReference>
<reference evidence="5" key="1">
    <citation type="journal article" date="2012" name="Nature">
        <title>A physical, genetic and functional sequence assembly of the barley genome.</title>
        <authorList>
            <consortium name="The International Barley Genome Sequencing Consortium"/>
            <person name="Mayer K.F."/>
            <person name="Waugh R."/>
            <person name="Brown J.W."/>
            <person name="Schulman A."/>
            <person name="Langridge P."/>
            <person name="Platzer M."/>
            <person name="Fincher G.B."/>
            <person name="Muehlbauer G.J."/>
            <person name="Sato K."/>
            <person name="Close T.J."/>
            <person name="Wise R.P."/>
            <person name="Stein N."/>
        </authorList>
    </citation>
    <scope>NUCLEOTIDE SEQUENCE [LARGE SCALE GENOMIC DNA]</scope>
    <source>
        <strain evidence="5">cv. Morex</strain>
    </source>
</reference>
<evidence type="ECO:0000256" key="3">
    <source>
        <dbReference type="ARBA" id="ARBA00023315"/>
    </source>
</evidence>
<dbReference type="PANTHER" id="PTHR31642:SF301">
    <property type="match status" value="1"/>
</dbReference>
<keyword evidence="5" id="KW-1185">Reference proteome</keyword>
<protein>
    <submittedName>
        <fullName evidence="4">Uncharacterized protein</fullName>
    </submittedName>
</protein>
<evidence type="ECO:0000313" key="4">
    <source>
        <dbReference type="EnsemblPlants" id="HORVU.MOREX.r3.6HG0620130.1.CDS1"/>
    </source>
</evidence>
<reference evidence="4" key="2">
    <citation type="submission" date="2020-10" db="EMBL/GenBank/DDBJ databases">
        <authorList>
            <person name="Scholz U."/>
            <person name="Mascher M."/>
            <person name="Fiebig A."/>
        </authorList>
    </citation>
    <scope>NUCLEOTIDE SEQUENCE [LARGE SCALE GENOMIC DNA]</scope>
    <source>
        <strain evidence="4">cv. Morex</strain>
    </source>
</reference>
<dbReference type="GeneID" id="123401571"/>
<dbReference type="PANTHER" id="PTHR31642">
    <property type="entry name" value="TRICHOTHECENE 3-O-ACETYLTRANSFERASE"/>
    <property type="match status" value="1"/>
</dbReference>
<dbReference type="InterPro" id="IPR023213">
    <property type="entry name" value="CAT-like_dom_sf"/>
</dbReference>
<keyword evidence="3" id="KW-0012">Acyltransferase</keyword>
<dbReference type="Proteomes" id="UP000011116">
    <property type="component" value="Chromosome 6H"/>
</dbReference>
<evidence type="ECO:0000313" key="5">
    <source>
        <dbReference type="Proteomes" id="UP000011116"/>
    </source>
</evidence>
<comment type="similarity">
    <text evidence="1">Belongs to the plant acyltransferase family.</text>
</comment>
<accession>A0A8I6Y6Z5</accession>
<dbReference type="Gene3D" id="3.30.559.10">
    <property type="entry name" value="Chloramphenicol acetyltransferase-like domain"/>
    <property type="match status" value="2"/>
</dbReference>
<dbReference type="SUPFAM" id="SSF52777">
    <property type="entry name" value="CoA-dependent acyltransferases"/>
    <property type="match status" value="1"/>
</dbReference>
<dbReference type="OrthoDB" id="610638at2759"/>
<dbReference type="RefSeq" id="XP_044951332.1">
    <property type="nucleotide sequence ID" value="XM_045095397.1"/>
</dbReference>
<organism evidence="4 5">
    <name type="scientific">Hordeum vulgare subsp. vulgare</name>
    <name type="common">Domesticated barley</name>
    <dbReference type="NCBI Taxonomy" id="112509"/>
    <lineage>
        <taxon>Eukaryota</taxon>
        <taxon>Viridiplantae</taxon>
        <taxon>Streptophyta</taxon>
        <taxon>Embryophyta</taxon>
        <taxon>Tracheophyta</taxon>
        <taxon>Spermatophyta</taxon>
        <taxon>Magnoliopsida</taxon>
        <taxon>Liliopsida</taxon>
        <taxon>Poales</taxon>
        <taxon>Poaceae</taxon>
        <taxon>BOP clade</taxon>
        <taxon>Pooideae</taxon>
        <taxon>Triticodae</taxon>
        <taxon>Triticeae</taxon>
        <taxon>Hordeinae</taxon>
        <taxon>Hordeum</taxon>
    </lineage>
</organism>
<sequence>MACVEEAKVVESCMAEEVNSKVVDCCIMEEVKVVECCIMEEVRVVECCMVTPSEETPRHGLWLSPLDLMMVNKGHTPTVYFYRSASDDGFFDVARLKAAMAKALVPFYPLAGRLGVDGDGRPEIDCTRQGARFVVARSDLAADDFSAREPSPELRRLFVPRDIDDVMLAVQVTFFRCGGVALGTALHHVAIDALSAFHFFQTWSAFSRDGAGDGAGAGAATAALELPCHDRTLLRARSPPRVVNPDALSVFLPLKNDPSIPVLEPSGPAVNEIFVLSNDQVVALKRAYGGASTFCALSARVWRCMCAARRLPPDAQTRLTFPANLRHSLRPPLPARYFGNGIILLGAACKVRDVVAAGSGDQAPLASVAGRIRDAVRGLDDELVRSTIDYLETAPTMPAACSMPATELRIVSWLGMPVYDADFGWGKPLVMQRAVQQRAGLVYLADNGGDGGVRVLVSEPAPVVEELRRLLGAKI</sequence>
<dbReference type="SMR" id="A0A8I6Y6Z5"/>
<evidence type="ECO:0000256" key="2">
    <source>
        <dbReference type="ARBA" id="ARBA00022679"/>
    </source>
</evidence>
<evidence type="ECO:0000256" key="1">
    <source>
        <dbReference type="ARBA" id="ARBA00009861"/>
    </source>
</evidence>
<dbReference type="EnsemblPlants" id="HORVU.MOREX.r3.6HG0620130.1">
    <property type="protein sequence ID" value="HORVU.MOREX.r3.6HG0620130.1.CDS1"/>
    <property type="gene ID" value="HORVU.MOREX.r3.6HG0620130"/>
</dbReference>
<dbReference type="KEGG" id="hvg:123401571"/>